<evidence type="ECO:0000256" key="1">
    <source>
        <dbReference type="SAM" id="Coils"/>
    </source>
</evidence>
<reference evidence="3 4" key="1">
    <citation type="journal article" date="2018" name="Plant J.">
        <title>Genome sequences of Chlorella sorokiniana UTEX 1602 and Micractinium conductrix SAG 241.80: implications to maltose excretion by a green alga.</title>
        <authorList>
            <person name="Arriola M.B."/>
            <person name="Velmurugan N."/>
            <person name="Zhang Y."/>
            <person name="Plunkett M.H."/>
            <person name="Hondzo H."/>
            <person name="Barney B.M."/>
        </authorList>
    </citation>
    <scope>NUCLEOTIDE SEQUENCE [LARGE SCALE GENOMIC DNA]</scope>
    <source>
        <strain evidence="4">UTEX 1602</strain>
    </source>
</reference>
<gene>
    <name evidence="3" type="ORF">C2E21_4265</name>
</gene>
<evidence type="ECO:0000313" key="3">
    <source>
        <dbReference type="EMBL" id="PRW57357.1"/>
    </source>
</evidence>
<dbReference type="GO" id="GO:0003700">
    <property type="term" value="F:DNA-binding transcription factor activity"/>
    <property type="evidence" value="ECO:0007669"/>
    <property type="project" value="InterPro"/>
</dbReference>
<keyword evidence="1" id="KW-0175">Coiled coil</keyword>
<keyword evidence="4" id="KW-1185">Reference proteome</keyword>
<dbReference type="Proteomes" id="UP000239899">
    <property type="component" value="Unassembled WGS sequence"/>
</dbReference>
<name>A0A2P6TTG3_CHLSO</name>
<organism evidence="3 4">
    <name type="scientific">Chlorella sorokiniana</name>
    <name type="common">Freshwater green alga</name>
    <dbReference type="NCBI Taxonomy" id="3076"/>
    <lineage>
        <taxon>Eukaryota</taxon>
        <taxon>Viridiplantae</taxon>
        <taxon>Chlorophyta</taxon>
        <taxon>core chlorophytes</taxon>
        <taxon>Trebouxiophyceae</taxon>
        <taxon>Chlorellales</taxon>
        <taxon>Chlorellaceae</taxon>
        <taxon>Chlorella clade</taxon>
        <taxon>Chlorella</taxon>
    </lineage>
</organism>
<dbReference type="PROSITE" id="PS00036">
    <property type="entry name" value="BZIP_BASIC"/>
    <property type="match status" value="1"/>
</dbReference>
<proteinExistence type="predicted"/>
<evidence type="ECO:0000313" key="4">
    <source>
        <dbReference type="Proteomes" id="UP000239899"/>
    </source>
</evidence>
<protein>
    <submittedName>
        <fullName evidence="3">Hydroxyproline-rich glyco family</fullName>
    </submittedName>
</protein>
<dbReference type="AlphaFoldDB" id="A0A2P6TTG3"/>
<evidence type="ECO:0000259" key="2">
    <source>
        <dbReference type="PROSITE" id="PS00036"/>
    </source>
</evidence>
<accession>A0A2P6TTG3</accession>
<dbReference type="OrthoDB" id="519589at2759"/>
<dbReference type="CDD" id="cd14686">
    <property type="entry name" value="bZIP"/>
    <property type="match status" value="1"/>
</dbReference>
<dbReference type="EMBL" id="LHPG02000007">
    <property type="protein sequence ID" value="PRW57357.1"/>
    <property type="molecule type" value="Genomic_DNA"/>
</dbReference>
<sequence length="449" mass="49471">MVCSAQTSWEPLPEAAQPPWQALPGPCEPHFAMQDELPPLQPDWAPPPFGEAVTLPPLPPLPSLPLLPLPLPPLEQQLLPAATVSHLLPSSSGSDRSAKLEERMERMRAKNRRAQARYREKQKVKQQQFELQYATVAAELEEARWLNAELRAAVAVQEAVRENREAVEAMLQATAEQQRAALQRRCTDACTCDAEGAASCWQLQPFQQRVALYTQVGRACEPMRQLVEHCSSGPQPRSLEPSTKQELRQRMARSMPEVVANVQSTSIADLMQEWAAFCEFAGQVTSAVDGGRLGEAEGEERVRPALEYIAVVKQLMLMHNAETYRQLLLRTRLPGESEDAATARWRQAAELAVTQAPLHGTFSGLAGQYVSLFEAGGTVEHQARSATLILHDFMCSSGRVLSPLQKARSVRCCVSSGGSGQRMAVYPDLVAITRAALDHYSLLAPQSEQ</sequence>
<dbReference type="InterPro" id="IPR004827">
    <property type="entry name" value="bZIP"/>
</dbReference>
<feature type="coiled-coil region" evidence="1">
    <location>
        <begin position="97"/>
        <end position="124"/>
    </location>
</feature>
<comment type="caution">
    <text evidence="3">The sequence shown here is derived from an EMBL/GenBank/DDBJ whole genome shotgun (WGS) entry which is preliminary data.</text>
</comment>
<feature type="domain" description="BZIP" evidence="2">
    <location>
        <begin position="106"/>
        <end position="121"/>
    </location>
</feature>